<name>A0A0N0P3C5_LEPSE</name>
<dbReference type="InterPro" id="IPR013057">
    <property type="entry name" value="AA_transpt_TM"/>
</dbReference>
<dbReference type="AlphaFoldDB" id="A0A0N0P3C5"/>
<sequence length="734" mass="78311">MSRSSSETAEPHADALPPTSKPLVSAFLERLRDASGGGEGERGVASTSHSEAVRLEQSSESARAASRSMPAATLPLINTGIEPAMQQGTTHVQISQVGLGPFTAAGLYAFQSPATAAAPEAAGASAAQQYFHVSPLSSTSSSYNDSAQTSTITAEPILPPQQSTTLHAISVSSSSISNNDSVRHNDGAQTASAQAPHAPHQRTSSVDTDSELFPPRSPVRPLTAEEAQLARIRAYNEMFSMDASDSCEADGQRSFLADTATTLLPDGVTRWLADSTDVIAQQSSAVVHEGVKHAASVAASTIGSGAQRIGDVIDHVPGMIVSSIPAAVMSNEVKQLLFTDFSNTFRSFFHTNILSMPFVIRQAGLVGGVFLLTFVSITSEYATEAYFGAKNQMKSARRVVVYGDVPMMVWGKWYPMINIFYGVTHLIGFTAFSASNSVVLLGAMGMTGGGARALSLIIPSLIALPLVLMKNAHSQEPLAITSNVLVIAAVLLMFVDFPYAPSPPIKLWPTSATEFFVAMGISVYAFTGIGSTIPVERVMSPRRYRKLLRLSVALAYAILLAFGISGFLSYGDHTCSVMTMSLQEGPLRTAVSALLFFASIAIIPQQTFPLCELSDRRLLGIRHLTAYWDLKPNIMRIGYLILSAFAAFIVPYYGLLLSIAGALGCGIVGLVVPAALDYVRRERKGLHHNRTLHLYEYLIVFGLGFYGCVVVVVGVVSGSYQLWTSVQAQSTDTC</sequence>
<keyword evidence="5" id="KW-0029">Amino-acid transport</keyword>
<evidence type="ECO:0000256" key="7">
    <source>
        <dbReference type="ARBA" id="ARBA00023136"/>
    </source>
</evidence>
<comment type="similarity">
    <text evidence="2">Belongs to the amino acid/polyamine transporter 2 family.</text>
</comment>
<dbReference type="PANTHER" id="PTHR22950:SF458">
    <property type="entry name" value="SODIUM-COUPLED NEUTRAL AMINO ACID TRANSPORTER 11-RELATED"/>
    <property type="match status" value="1"/>
</dbReference>
<feature type="transmembrane region" description="Helical" evidence="9">
    <location>
        <begin position="515"/>
        <end position="535"/>
    </location>
</feature>
<reference evidence="11 12" key="1">
    <citation type="journal article" date="2015" name="PLoS Pathog.">
        <title>Leptomonas seymouri: Adaptations to the Dixenous Life Cycle Analyzed by Genome Sequencing, Transcriptome Profiling and Co-infection with Leishmania donovani.</title>
        <authorList>
            <person name="Kraeva N."/>
            <person name="Butenko A."/>
            <person name="Hlavacova J."/>
            <person name="Kostygov A."/>
            <person name="Myskova J."/>
            <person name="Grybchuk D."/>
            <person name="Lestinova T."/>
            <person name="Votypka J."/>
            <person name="Volf P."/>
            <person name="Opperdoes F."/>
            <person name="Flegontov P."/>
            <person name="Lukes J."/>
            <person name="Yurchenko V."/>
        </authorList>
    </citation>
    <scope>NUCLEOTIDE SEQUENCE [LARGE SCALE GENOMIC DNA]</scope>
    <source>
        <strain evidence="11 12">ATCC 30220</strain>
    </source>
</reference>
<dbReference type="PANTHER" id="PTHR22950">
    <property type="entry name" value="AMINO ACID TRANSPORTER"/>
    <property type="match status" value="1"/>
</dbReference>
<evidence type="ECO:0000256" key="5">
    <source>
        <dbReference type="ARBA" id="ARBA00022970"/>
    </source>
</evidence>
<feature type="transmembrane region" description="Helical" evidence="9">
    <location>
        <begin position="450"/>
        <end position="469"/>
    </location>
</feature>
<feature type="transmembrane region" description="Helical" evidence="9">
    <location>
        <begin position="478"/>
        <end position="495"/>
    </location>
</feature>
<evidence type="ECO:0000256" key="2">
    <source>
        <dbReference type="ARBA" id="ARBA00008066"/>
    </source>
</evidence>
<evidence type="ECO:0000256" key="4">
    <source>
        <dbReference type="ARBA" id="ARBA00022692"/>
    </source>
</evidence>
<comment type="subcellular location">
    <subcellularLocation>
        <location evidence="1">Membrane</location>
        <topology evidence="1">Multi-pass membrane protein</topology>
    </subcellularLocation>
</comment>
<feature type="region of interest" description="Disordered" evidence="8">
    <location>
        <begin position="1"/>
        <end position="70"/>
    </location>
</feature>
<keyword evidence="6 9" id="KW-1133">Transmembrane helix</keyword>
<feature type="compositionally biased region" description="Low complexity" evidence="8">
    <location>
        <begin position="58"/>
        <end position="70"/>
    </location>
</feature>
<feature type="transmembrane region" description="Helical" evidence="9">
    <location>
        <begin position="697"/>
        <end position="716"/>
    </location>
</feature>
<feature type="transmembrane region" description="Helical" evidence="9">
    <location>
        <begin position="365"/>
        <end position="387"/>
    </location>
</feature>
<dbReference type="OrthoDB" id="40134at2759"/>
<feature type="transmembrane region" description="Helical" evidence="9">
    <location>
        <begin position="547"/>
        <end position="570"/>
    </location>
</feature>
<feature type="transmembrane region" description="Helical" evidence="9">
    <location>
        <begin position="590"/>
        <end position="613"/>
    </location>
</feature>
<organism evidence="11 12">
    <name type="scientific">Leptomonas seymouri</name>
    <dbReference type="NCBI Taxonomy" id="5684"/>
    <lineage>
        <taxon>Eukaryota</taxon>
        <taxon>Discoba</taxon>
        <taxon>Euglenozoa</taxon>
        <taxon>Kinetoplastea</taxon>
        <taxon>Metakinetoplastina</taxon>
        <taxon>Trypanosomatida</taxon>
        <taxon>Trypanosomatidae</taxon>
        <taxon>Leishmaniinae</taxon>
        <taxon>Leptomonas</taxon>
    </lineage>
</organism>
<feature type="region of interest" description="Disordered" evidence="8">
    <location>
        <begin position="175"/>
        <end position="218"/>
    </location>
</feature>
<evidence type="ECO:0000256" key="3">
    <source>
        <dbReference type="ARBA" id="ARBA00022448"/>
    </source>
</evidence>
<gene>
    <name evidence="11" type="ORF">ABL78_7460</name>
</gene>
<dbReference type="GO" id="GO:0016020">
    <property type="term" value="C:membrane"/>
    <property type="evidence" value="ECO:0007669"/>
    <property type="project" value="UniProtKB-SubCell"/>
</dbReference>
<accession>A0A0N0P3C5</accession>
<dbReference type="EMBL" id="LJSK01000364">
    <property type="protein sequence ID" value="KPI83507.1"/>
    <property type="molecule type" value="Genomic_DNA"/>
</dbReference>
<evidence type="ECO:0000256" key="6">
    <source>
        <dbReference type="ARBA" id="ARBA00022989"/>
    </source>
</evidence>
<feature type="domain" description="Amino acid transporter transmembrane" evidence="10">
    <location>
        <begin position="346"/>
        <end position="716"/>
    </location>
</feature>
<evidence type="ECO:0000256" key="9">
    <source>
        <dbReference type="SAM" id="Phobius"/>
    </source>
</evidence>
<keyword evidence="4 9" id="KW-0812">Transmembrane</keyword>
<protein>
    <recommendedName>
        <fullName evidence="10">Amino acid transporter transmembrane domain-containing protein</fullName>
    </recommendedName>
</protein>
<feature type="transmembrane region" description="Helical" evidence="9">
    <location>
        <begin position="634"/>
        <end position="653"/>
    </location>
</feature>
<feature type="transmembrane region" description="Helical" evidence="9">
    <location>
        <begin position="659"/>
        <end position="676"/>
    </location>
</feature>
<evidence type="ECO:0000313" key="12">
    <source>
        <dbReference type="Proteomes" id="UP000038009"/>
    </source>
</evidence>
<evidence type="ECO:0000256" key="8">
    <source>
        <dbReference type="SAM" id="MobiDB-lite"/>
    </source>
</evidence>
<keyword evidence="12" id="KW-1185">Reference proteome</keyword>
<keyword evidence="7 9" id="KW-0472">Membrane</keyword>
<evidence type="ECO:0000313" key="11">
    <source>
        <dbReference type="EMBL" id="KPI83507.1"/>
    </source>
</evidence>
<evidence type="ECO:0000259" key="10">
    <source>
        <dbReference type="Pfam" id="PF01490"/>
    </source>
</evidence>
<comment type="caution">
    <text evidence="11">The sequence shown here is derived from an EMBL/GenBank/DDBJ whole genome shotgun (WGS) entry which is preliminary data.</text>
</comment>
<dbReference type="Pfam" id="PF01490">
    <property type="entry name" value="Aa_trans"/>
    <property type="match status" value="1"/>
</dbReference>
<dbReference type="Proteomes" id="UP000038009">
    <property type="component" value="Unassembled WGS sequence"/>
</dbReference>
<dbReference type="GO" id="GO:0015179">
    <property type="term" value="F:L-amino acid transmembrane transporter activity"/>
    <property type="evidence" value="ECO:0007669"/>
    <property type="project" value="TreeGrafter"/>
</dbReference>
<dbReference type="VEuPathDB" id="TriTrypDB:Lsey_0364_0050"/>
<dbReference type="OMA" id="TFRSFFH"/>
<feature type="transmembrane region" description="Helical" evidence="9">
    <location>
        <begin position="419"/>
        <end position="444"/>
    </location>
</feature>
<evidence type="ECO:0000256" key="1">
    <source>
        <dbReference type="ARBA" id="ARBA00004141"/>
    </source>
</evidence>
<keyword evidence="3" id="KW-0813">Transport</keyword>
<proteinExistence type="inferred from homology"/>